<dbReference type="AlphaFoldDB" id="A0A2M8QAW2"/>
<sequence length="361" mass="38929">MQIVFHPTQLEHAPAREFLDGAWVDYLESPRRPRMILDALAQTQLGPVITPDDFGLAPIRAVHADCYLDYLQSAYAQWVAAGRSRDGVYPDTFYKPGFLRRSSGIGGQAGAYAFDLSAPITAHTWSAAYWSAQSALTAARLVREGAHAAFALCRPPGHHAHADLCGGYCFLNNAAIAAEYLVQHPAPDSCPPASKAESQAQGVGSRRIAILDVDFHHGNGTQAIFYRRSDVLFVSLHADPDRQYPYFMGGSDERGEGEGEGFNWNYPLPAGTDDARYLATLDEACARIADFAPRYLVVSLGVDTFGDDPLGDFALTGDAFPRIGARLAQLRLPTVFIMEGGYAIESLGANVAGVLGGFAKG</sequence>
<evidence type="ECO:0000256" key="3">
    <source>
        <dbReference type="ARBA" id="ARBA00022723"/>
    </source>
</evidence>
<dbReference type="PANTHER" id="PTHR10625:SF17">
    <property type="entry name" value="HISTONE DEACETYLASE 8"/>
    <property type="match status" value="1"/>
</dbReference>
<evidence type="ECO:0000256" key="2">
    <source>
        <dbReference type="ARBA" id="ARBA00005947"/>
    </source>
</evidence>
<reference evidence="7 8" key="1">
    <citation type="submission" date="2017-11" db="EMBL/GenBank/DDBJ databases">
        <title>Evolution of Phototrophy in the Chloroflexi Phylum Driven by Horizontal Gene Transfer.</title>
        <authorList>
            <person name="Ward L.M."/>
            <person name="Hemp J."/>
            <person name="Shih P.M."/>
            <person name="Mcglynn S.E."/>
            <person name="Fischer W."/>
        </authorList>
    </citation>
    <scope>NUCLEOTIDE SEQUENCE [LARGE SCALE GENOMIC DNA]</scope>
    <source>
        <strain evidence="7">JP3_7</strain>
    </source>
</reference>
<keyword evidence="4" id="KW-0378">Hydrolase</keyword>
<comment type="similarity">
    <text evidence="2">Belongs to the histone deacetylase family.</text>
</comment>
<keyword evidence="5" id="KW-0862">Zinc</keyword>
<accession>A0A2M8QAW2</accession>
<dbReference type="SUPFAM" id="SSF52768">
    <property type="entry name" value="Arginase/deacetylase"/>
    <property type="match status" value="1"/>
</dbReference>
<dbReference type="EMBL" id="PGTN01000079">
    <property type="protein sequence ID" value="PJF46948.1"/>
    <property type="molecule type" value="Genomic_DNA"/>
</dbReference>
<evidence type="ECO:0000313" key="8">
    <source>
        <dbReference type="Proteomes" id="UP000230790"/>
    </source>
</evidence>
<evidence type="ECO:0000256" key="1">
    <source>
        <dbReference type="ARBA" id="ARBA00001947"/>
    </source>
</evidence>
<dbReference type="GO" id="GO:0016787">
    <property type="term" value="F:hydrolase activity"/>
    <property type="evidence" value="ECO:0007669"/>
    <property type="project" value="UniProtKB-KW"/>
</dbReference>
<dbReference type="PRINTS" id="PR01270">
    <property type="entry name" value="HDASUPER"/>
</dbReference>
<name>A0A2M8QAW2_9CHLR</name>
<evidence type="ECO:0000256" key="5">
    <source>
        <dbReference type="ARBA" id="ARBA00022833"/>
    </source>
</evidence>
<dbReference type="InterPro" id="IPR000286">
    <property type="entry name" value="HDACs"/>
</dbReference>
<dbReference type="PANTHER" id="PTHR10625">
    <property type="entry name" value="HISTONE DEACETYLASE HDAC1-RELATED"/>
    <property type="match status" value="1"/>
</dbReference>
<dbReference type="CDD" id="cd10001">
    <property type="entry name" value="HDAC_classII_APAH"/>
    <property type="match status" value="1"/>
</dbReference>
<comment type="caution">
    <text evidence="7">The sequence shown here is derived from an EMBL/GenBank/DDBJ whole genome shotgun (WGS) entry which is preliminary data.</text>
</comment>
<evidence type="ECO:0000259" key="6">
    <source>
        <dbReference type="Pfam" id="PF00850"/>
    </source>
</evidence>
<proteinExistence type="inferred from homology"/>
<protein>
    <recommendedName>
        <fullName evidence="6">Histone deacetylase domain-containing protein</fullName>
    </recommendedName>
</protein>
<comment type="cofactor">
    <cofactor evidence="1">
        <name>Zn(2+)</name>
        <dbReference type="ChEBI" id="CHEBI:29105"/>
    </cofactor>
</comment>
<gene>
    <name evidence="7" type="ORF">CUN48_11195</name>
</gene>
<dbReference type="Pfam" id="PF00850">
    <property type="entry name" value="Hist_deacetyl"/>
    <property type="match status" value="1"/>
</dbReference>
<evidence type="ECO:0000313" key="7">
    <source>
        <dbReference type="EMBL" id="PJF46948.1"/>
    </source>
</evidence>
<keyword evidence="3" id="KW-0479">Metal-binding</keyword>
<dbReference type="InterPro" id="IPR023696">
    <property type="entry name" value="Ureohydrolase_dom_sf"/>
</dbReference>
<dbReference type="GO" id="GO:0004407">
    <property type="term" value="F:histone deacetylase activity"/>
    <property type="evidence" value="ECO:0007669"/>
    <property type="project" value="TreeGrafter"/>
</dbReference>
<dbReference type="GO" id="GO:0040029">
    <property type="term" value="P:epigenetic regulation of gene expression"/>
    <property type="evidence" value="ECO:0007669"/>
    <property type="project" value="TreeGrafter"/>
</dbReference>
<dbReference type="Proteomes" id="UP000230790">
    <property type="component" value="Unassembled WGS sequence"/>
</dbReference>
<organism evidence="7 8">
    <name type="scientific">Candidatus Thermofonsia Clade 3 bacterium</name>
    <dbReference type="NCBI Taxonomy" id="2364212"/>
    <lineage>
        <taxon>Bacteria</taxon>
        <taxon>Bacillati</taxon>
        <taxon>Chloroflexota</taxon>
        <taxon>Candidatus Thermofontia</taxon>
        <taxon>Candidatus Thermofonsia Clade 3</taxon>
    </lineage>
</organism>
<dbReference type="Gene3D" id="3.40.800.20">
    <property type="entry name" value="Histone deacetylase domain"/>
    <property type="match status" value="1"/>
</dbReference>
<feature type="domain" description="Histone deacetylase" evidence="6">
    <location>
        <begin position="27"/>
        <end position="355"/>
    </location>
</feature>
<dbReference type="GO" id="GO:0046872">
    <property type="term" value="F:metal ion binding"/>
    <property type="evidence" value="ECO:0007669"/>
    <property type="project" value="UniProtKB-KW"/>
</dbReference>
<dbReference type="InterPro" id="IPR037138">
    <property type="entry name" value="His_deacetylse_dom_sf"/>
</dbReference>
<evidence type="ECO:0000256" key="4">
    <source>
        <dbReference type="ARBA" id="ARBA00022801"/>
    </source>
</evidence>
<dbReference type="InterPro" id="IPR023801">
    <property type="entry name" value="His_deacetylse_dom"/>
</dbReference>